<protein>
    <submittedName>
        <fullName evidence="5">SET domain-containing protein 4</fullName>
    </submittedName>
</protein>
<dbReference type="STRING" id="224129.A0A1W4X1X0"/>
<dbReference type="GeneID" id="108737735"/>
<dbReference type="FunCoup" id="A0A1W4X1X0">
    <property type="interactions" value="414"/>
</dbReference>
<dbReference type="CDD" id="cd19177">
    <property type="entry name" value="SET_SETD4"/>
    <property type="match status" value="1"/>
</dbReference>
<feature type="transmembrane region" description="Helical" evidence="2">
    <location>
        <begin position="69"/>
        <end position="90"/>
    </location>
</feature>
<evidence type="ECO:0000313" key="5">
    <source>
        <dbReference type="RefSeq" id="XP_018326320.1"/>
    </source>
</evidence>
<keyword evidence="2" id="KW-0472">Membrane</keyword>
<organism evidence="4 5">
    <name type="scientific">Agrilus planipennis</name>
    <name type="common">Emerald ash borer</name>
    <name type="synonym">Agrilus marcopoli</name>
    <dbReference type="NCBI Taxonomy" id="224129"/>
    <lineage>
        <taxon>Eukaryota</taxon>
        <taxon>Metazoa</taxon>
        <taxon>Ecdysozoa</taxon>
        <taxon>Arthropoda</taxon>
        <taxon>Hexapoda</taxon>
        <taxon>Insecta</taxon>
        <taxon>Pterygota</taxon>
        <taxon>Neoptera</taxon>
        <taxon>Endopterygota</taxon>
        <taxon>Coleoptera</taxon>
        <taxon>Polyphaga</taxon>
        <taxon>Elateriformia</taxon>
        <taxon>Buprestoidea</taxon>
        <taxon>Buprestidae</taxon>
        <taxon>Agrilinae</taxon>
        <taxon>Agrilus</taxon>
    </lineage>
</organism>
<dbReference type="RefSeq" id="XP_018326320.1">
    <property type="nucleotide sequence ID" value="XM_018470818.2"/>
</dbReference>
<proteinExistence type="predicted"/>
<sequence>MGRTYRSRNKKKRQQIFVHSEETNEYIINLKRWMIQRGWENISDLVLANFSTTERGLYSKRKIAENDRIISIPLKLMITFGTIASTSYMLELFNPEDGKLTIHELISIFIVLEHHKNDYSYWKHYFKSLPRRVQIPWICSDDELKLFPSYLQPYVQYRRFKLENSWQNVLNLTNNNWRCSCCKQDGFTLITKEIFEWAYVIVNTRGVYINPNFYQVPNNWPILSDEPNIALCPFLDMFNHSDLANTVASVVNDNYELISLTNYDKYEQIFISYGCHDNLKLFCEYGFFIPGNKLDNVQLNIKNLFNLKLIKLDRRQYNYAKEKAFTEDLFVDFSGPSFNFKGLLFISFNTDYHVWNEVIFNENYSVDDRKKMYEICVLLLEKNLKELTLEMESFENRKSFVSADIFESVSAFTKCRLDFV</sequence>
<reference evidence="5" key="1">
    <citation type="submission" date="2025-08" db="UniProtKB">
        <authorList>
            <consortium name="RefSeq"/>
        </authorList>
    </citation>
    <scope>IDENTIFICATION</scope>
    <source>
        <tissue evidence="5">Entire body</tissue>
    </source>
</reference>
<dbReference type="KEGG" id="apln:108737735"/>
<dbReference type="Gene3D" id="3.90.1410.10">
    <property type="entry name" value="set domain protein methyltransferase, domain 1"/>
    <property type="match status" value="1"/>
</dbReference>
<name>A0A1W4X1X0_AGRPL</name>
<keyword evidence="1" id="KW-0175">Coiled coil</keyword>
<dbReference type="InterPro" id="IPR046341">
    <property type="entry name" value="SET_dom_sf"/>
</dbReference>
<dbReference type="AlphaFoldDB" id="A0A1W4X1X0"/>
<accession>A0A1W4X1X0</accession>
<dbReference type="InterPro" id="IPR044429">
    <property type="entry name" value="SETD4_SET"/>
</dbReference>
<evidence type="ECO:0000256" key="1">
    <source>
        <dbReference type="SAM" id="Coils"/>
    </source>
</evidence>
<evidence type="ECO:0000313" key="4">
    <source>
        <dbReference type="Proteomes" id="UP000192223"/>
    </source>
</evidence>
<keyword evidence="4" id="KW-1185">Reference proteome</keyword>
<dbReference type="InterPro" id="IPR001214">
    <property type="entry name" value="SET_dom"/>
</dbReference>
<keyword evidence="2" id="KW-0812">Transmembrane</keyword>
<feature type="coiled-coil region" evidence="1">
    <location>
        <begin position="377"/>
        <end position="404"/>
    </location>
</feature>
<dbReference type="PANTHER" id="PTHR13271">
    <property type="entry name" value="UNCHARACTERIZED PUTATIVE METHYLTRANSFERASE"/>
    <property type="match status" value="1"/>
</dbReference>
<dbReference type="SUPFAM" id="SSF82199">
    <property type="entry name" value="SET domain"/>
    <property type="match status" value="1"/>
</dbReference>
<dbReference type="OrthoDB" id="341421at2759"/>
<dbReference type="InterPro" id="IPR050600">
    <property type="entry name" value="SETD3_SETD6_MTase"/>
</dbReference>
<dbReference type="GO" id="GO:0016279">
    <property type="term" value="F:protein-lysine N-methyltransferase activity"/>
    <property type="evidence" value="ECO:0007669"/>
    <property type="project" value="InterPro"/>
</dbReference>
<feature type="domain" description="SET" evidence="3">
    <location>
        <begin position="43"/>
        <end position="274"/>
    </location>
</feature>
<dbReference type="Pfam" id="PF00856">
    <property type="entry name" value="SET"/>
    <property type="match status" value="1"/>
</dbReference>
<gene>
    <name evidence="5" type="primary">LOC108737735</name>
</gene>
<dbReference type="PANTHER" id="PTHR13271:SF151">
    <property type="entry name" value="SET DOMAIN-CONTAINING PROTEIN 4"/>
    <property type="match status" value="1"/>
</dbReference>
<dbReference type="InParanoid" id="A0A1W4X1X0"/>
<evidence type="ECO:0000259" key="3">
    <source>
        <dbReference type="PROSITE" id="PS50280"/>
    </source>
</evidence>
<keyword evidence="2" id="KW-1133">Transmembrane helix</keyword>
<dbReference type="Proteomes" id="UP000192223">
    <property type="component" value="Unplaced"/>
</dbReference>
<evidence type="ECO:0000256" key="2">
    <source>
        <dbReference type="SAM" id="Phobius"/>
    </source>
</evidence>
<dbReference type="PROSITE" id="PS50280">
    <property type="entry name" value="SET"/>
    <property type="match status" value="1"/>
</dbReference>
<feature type="non-terminal residue" evidence="5">
    <location>
        <position position="420"/>
    </location>
</feature>